<organism evidence="1 2">
    <name type="scientific">Cellulophaga phage phi13:2</name>
    <dbReference type="NCBI Taxonomy" id="1328030"/>
    <lineage>
        <taxon>Viruses</taxon>
        <taxon>Duplodnaviria</taxon>
        <taxon>Heunggongvirae</taxon>
        <taxon>Uroviricota</taxon>
        <taxon>Caudoviricetes</taxon>
        <taxon>Pachyviridae</taxon>
        <taxon>Baltivirus</taxon>
        <taxon>Baltivirus phi13duo</taxon>
    </lineage>
</organism>
<dbReference type="Proteomes" id="UP000014736">
    <property type="component" value="Segment"/>
</dbReference>
<accession>S0A4D2</accession>
<dbReference type="RefSeq" id="YP_008242050.1">
    <property type="nucleotide sequence ID" value="NC_021803.1"/>
</dbReference>
<dbReference type="KEGG" id="vg:16881397"/>
<keyword evidence="2" id="KW-1185">Reference proteome</keyword>
<dbReference type="EMBL" id="KC821633">
    <property type="protein sequence ID" value="AGO49635.1"/>
    <property type="molecule type" value="Genomic_DNA"/>
</dbReference>
<evidence type="ECO:0000313" key="1">
    <source>
        <dbReference type="EMBL" id="AGO49635.1"/>
    </source>
</evidence>
<evidence type="ECO:0000313" key="2">
    <source>
        <dbReference type="Proteomes" id="UP000014736"/>
    </source>
</evidence>
<proteinExistence type="predicted"/>
<protein>
    <submittedName>
        <fullName evidence="1">Uncharacterized protein</fullName>
    </submittedName>
</protein>
<sequence>MNKQKENKETETKHKLSNVLSRLHDVGAHFRLEDYEDEFVLSIIDRGIYPRIWSDNFADNQVVIIAETDDNLINRNTIHSKDWKERWYGETLDEVLYEAYEWLSSLNIEKTT</sequence>
<reference evidence="1 2" key="1">
    <citation type="journal article" date="2013" name="Proc. Natl. Acad. Sci. U.S.A.">
        <title>Twelve previously unknown phage genera are ubiquitous in global oceans.</title>
        <authorList>
            <person name="Holmfeldt K."/>
            <person name="Solonenko N."/>
            <person name="Shah M."/>
            <person name="Corrier K."/>
            <person name="Riemann L."/>
            <person name="Verberkmoes N.C."/>
            <person name="Sullivan M.B."/>
        </authorList>
    </citation>
    <scope>NUCLEOTIDE SEQUENCE [LARGE SCALE GENOMIC DNA]</scope>
    <source>
        <strain evidence="1">Phi13:2</strain>
    </source>
</reference>
<reference evidence="2" key="2">
    <citation type="submission" date="2013-03" db="EMBL/GenBank/DDBJ databases">
        <title>The Cellulophaga phages: a novel, diverse, and globally ubiquitous model system.</title>
        <authorList>
            <person name="Holmfeldt K."/>
            <person name="Solonenko N."/>
            <person name="Shah M."/>
            <person name="Corrier K."/>
            <person name="Riemann L."/>
            <person name="VerBerkmoes N.C."/>
            <person name="Sullivan M.B."/>
        </authorList>
    </citation>
    <scope>NUCLEOTIDE SEQUENCE [LARGE SCALE GENOMIC DNA]</scope>
</reference>
<gene>
    <name evidence="1" type="ORF">Phi13:2_gp025</name>
</gene>
<dbReference type="GeneID" id="16881397"/>
<name>S0A4D2_9CAUD</name>